<gene>
    <name evidence="1" type="primary">WBGene00273024</name>
</gene>
<keyword evidence="2" id="KW-1185">Reference proteome</keyword>
<proteinExistence type="predicted"/>
<reference evidence="2" key="1">
    <citation type="journal article" date="2008" name="Nat. Genet.">
        <title>The Pristionchus pacificus genome provides a unique perspective on nematode lifestyle and parasitism.</title>
        <authorList>
            <person name="Dieterich C."/>
            <person name="Clifton S.W."/>
            <person name="Schuster L.N."/>
            <person name="Chinwalla A."/>
            <person name="Delehaunty K."/>
            <person name="Dinkelacker I."/>
            <person name="Fulton L."/>
            <person name="Fulton R."/>
            <person name="Godfrey J."/>
            <person name="Minx P."/>
            <person name="Mitreva M."/>
            <person name="Roeseler W."/>
            <person name="Tian H."/>
            <person name="Witte H."/>
            <person name="Yang S.P."/>
            <person name="Wilson R.K."/>
            <person name="Sommer R.J."/>
        </authorList>
    </citation>
    <scope>NUCLEOTIDE SEQUENCE [LARGE SCALE GENOMIC DNA]</scope>
    <source>
        <strain evidence="2">PS312</strain>
    </source>
</reference>
<evidence type="ECO:0000313" key="1">
    <source>
        <dbReference type="EnsemblMetazoa" id="PPA34655.1"/>
    </source>
</evidence>
<dbReference type="Proteomes" id="UP000005239">
    <property type="component" value="Unassembled WGS sequence"/>
</dbReference>
<reference evidence="1" key="2">
    <citation type="submission" date="2022-06" db="UniProtKB">
        <authorList>
            <consortium name="EnsemblMetazoa"/>
        </authorList>
    </citation>
    <scope>IDENTIFICATION</scope>
    <source>
        <strain evidence="1">PS312</strain>
    </source>
</reference>
<protein>
    <submittedName>
        <fullName evidence="1">Uncharacterized protein</fullName>
    </submittedName>
</protein>
<dbReference type="EnsemblMetazoa" id="PPA34655.1">
    <property type="protein sequence ID" value="PPA34655.1"/>
    <property type="gene ID" value="WBGene00273024"/>
</dbReference>
<dbReference type="AlphaFoldDB" id="A0A2A6C7H5"/>
<organism evidence="1 2">
    <name type="scientific">Pristionchus pacificus</name>
    <name type="common">Parasitic nematode worm</name>
    <dbReference type="NCBI Taxonomy" id="54126"/>
    <lineage>
        <taxon>Eukaryota</taxon>
        <taxon>Metazoa</taxon>
        <taxon>Ecdysozoa</taxon>
        <taxon>Nematoda</taxon>
        <taxon>Chromadorea</taxon>
        <taxon>Rhabditida</taxon>
        <taxon>Rhabditina</taxon>
        <taxon>Diplogasteromorpha</taxon>
        <taxon>Diplogasteroidea</taxon>
        <taxon>Neodiplogasteridae</taxon>
        <taxon>Pristionchus</taxon>
    </lineage>
</organism>
<accession>A0A2A6C7H5</accession>
<name>A0A2A6C7H5_PRIPA</name>
<evidence type="ECO:0000313" key="2">
    <source>
        <dbReference type="Proteomes" id="UP000005239"/>
    </source>
</evidence>
<sequence>MLICSNVIDMFSETKICVVNLSFLAIINADFPPNLVICSRYPLTLPEYQNLTNKHMSFRGNE</sequence>
<accession>A0A8R1YNI9</accession>